<dbReference type="PROSITE" id="PS51257">
    <property type="entry name" value="PROKAR_LIPOPROTEIN"/>
    <property type="match status" value="1"/>
</dbReference>
<reference evidence="3" key="1">
    <citation type="submission" date="2018-01" db="EMBL/GenBank/DDBJ databases">
        <title>Draft Genome Sequence of the Radioresistant Bacterium Deinococcus aerius TR0125, Isolated from the Higher Atmosphere above Japan.</title>
        <authorList>
            <person name="Satoh K."/>
            <person name="Arai H."/>
            <person name="Sanzen T."/>
            <person name="Kawaguchi Y."/>
            <person name="Hayashi H."/>
            <person name="Yokobori S."/>
            <person name="Yamagishi A."/>
            <person name="Oono Y."/>
            <person name="Narumi I."/>
        </authorList>
    </citation>
    <scope>NUCLEOTIDE SEQUENCE [LARGE SCALE GENOMIC DNA]</scope>
    <source>
        <strain evidence="3">TR0125</strain>
    </source>
</reference>
<evidence type="ECO:0008006" key="4">
    <source>
        <dbReference type="Google" id="ProtNLM"/>
    </source>
</evidence>
<dbReference type="Gene3D" id="2.60.40.1120">
    <property type="entry name" value="Carboxypeptidase-like, regulatory domain"/>
    <property type="match status" value="1"/>
</dbReference>
<keyword evidence="1" id="KW-0732">Signal</keyword>
<dbReference type="AlphaFoldDB" id="A0A2I9DM31"/>
<organism evidence="2 3">
    <name type="scientific">Deinococcus aerius</name>
    <dbReference type="NCBI Taxonomy" id="200253"/>
    <lineage>
        <taxon>Bacteria</taxon>
        <taxon>Thermotogati</taxon>
        <taxon>Deinococcota</taxon>
        <taxon>Deinococci</taxon>
        <taxon>Deinococcales</taxon>
        <taxon>Deinococcaceae</taxon>
        <taxon>Deinococcus</taxon>
    </lineage>
</organism>
<gene>
    <name evidence="2" type="ORF">DAERI_070049</name>
</gene>
<dbReference type="RefSeq" id="WP_103129461.1">
    <property type="nucleotide sequence ID" value="NZ_BFAG01000007.1"/>
</dbReference>
<protein>
    <recommendedName>
        <fullName evidence="4">Carboxypeptidase regulatory-like domain-containing protein</fullName>
    </recommendedName>
</protein>
<accession>A0A2I9DM31</accession>
<dbReference type="InterPro" id="IPR008969">
    <property type="entry name" value="CarboxyPept-like_regulatory"/>
</dbReference>
<keyword evidence="3" id="KW-1185">Reference proteome</keyword>
<comment type="caution">
    <text evidence="2">The sequence shown here is derived from an EMBL/GenBank/DDBJ whole genome shotgun (WGS) entry which is preliminary data.</text>
</comment>
<sequence length="249" mass="26695">MKNTKFVALALLSVACLSGAASAATPAQKGFVTGTVVNEQGKPLPGVEIDVDNTLSYDSSLITYTDAQGRYKVDVRKLPFTFQVYAKMKLKYGDFTVNVELVPNNPDAVAGVAGGVRDFVFRPKPVTAEDPYGNLGRVFVERGIGEYDVDTAQVQVTLTPVGKLADGSAGKTRTFKLLPSGSGPVIPNVMWGTYKVTATLDGKPLQIRQRMDGRTPAAWGASYTGGFTRDYNALTPSMFLEVRLPKSGD</sequence>
<dbReference type="OrthoDB" id="64114at2"/>
<evidence type="ECO:0000313" key="2">
    <source>
        <dbReference type="EMBL" id="GBF06051.1"/>
    </source>
</evidence>
<feature type="chain" id="PRO_5014420103" description="Carboxypeptidase regulatory-like domain-containing protein" evidence="1">
    <location>
        <begin position="24"/>
        <end position="249"/>
    </location>
</feature>
<dbReference type="Proteomes" id="UP000236569">
    <property type="component" value="Unassembled WGS sequence"/>
</dbReference>
<dbReference type="EMBL" id="BFAG01000007">
    <property type="protein sequence ID" value="GBF06051.1"/>
    <property type="molecule type" value="Genomic_DNA"/>
</dbReference>
<evidence type="ECO:0000256" key="1">
    <source>
        <dbReference type="SAM" id="SignalP"/>
    </source>
</evidence>
<dbReference type="SUPFAM" id="SSF49464">
    <property type="entry name" value="Carboxypeptidase regulatory domain-like"/>
    <property type="match status" value="1"/>
</dbReference>
<name>A0A2I9DM31_9DEIO</name>
<evidence type="ECO:0000313" key="3">
    <source>
        <dbReference type="Proteomes" id="UP000236569"/>
    </source>
</evidence>
<feature type="signal peptide" evidence="1">
    <location>
        <begin position="1"/>
        <end position="23"/>
    </location>
</feature>
<proteinExistence type="predicted"/>